<keyword evidence="3" id="KW-1185">Reference proteome</keyword>
<feature type="region of interest" description="Disordered" evidence="1">
    <location>
        <begin position="81"/>
        <end position="102"/>
    </location>
</feature>
<feature type="compositionally biased region" description="Basic and acidic residues" evidence="1">
    <location>
        <begin position="470"/>
        <end position="479"/>
    </location>
</feature>
<accession>A0A0N4V1F4</accession>
<sequence length="545" mass="60125">MTTSVSRPGRDIFSRSALTTSLCDPLVAPVTATNLGERVRRLQQMLMERQNNGSNSVSASKNSYQRENRIVTENSCLKKKQSANSSEYVSSPGRKSKELEKRPIPTISVEQYDDSHTSALPAGHLDIHNNLSEKLENDLLKTTKEKSRTVRKYLGSLTSTRYLHSIFSPIIKESSSEDSKHHALSTKHSFSQPNADDNVCAIVVPSESTTQIPVIKRRSMVREIDLNEGVKGKNITATLCSGVPSSLLQKETGCTTRYLLDDGKTCTKDKIERQGSKRRSYAGDDRIFRIPFLNSSVVTACRQKSAVYDSSPSSKVKSTSDEGTDELNSDGKDGKNLEKQPSSDILTVTGNALSISESFKNDGGIEETEKSTFKNIIVGKSSSEFMRNEDPLVSVEDKRLMEENELAETVPIKEVPLSKVEGEVKRLSFTESLFPNPNHSVLSGSPASYYRGIKLPLPPLPEVYSVRKSFDESSQDVDKSPSGLKTRKTPLRAYGRSHTTSTYNGCKDAAPDASPRRHLIGFLHRTSHLSLTSELSADASFYLIG</sequence>
<proteinExistence type="predicted"/>
<protein>
    <submittedName>
        <fullName evidence="4">Wiskott-Aldrich syndrome protein family member</fullName>
    </submittedName>
</protein>
<gene>
    <name evidence="2" type="ORF">EVEC_LOCUS3487</name>
</gene>
<dbReference type="OrthoDB" id="10670927at2759"/>
<dbReference type="Proteomes" id="UP000274131">
    <property type="component" value="Unassembled WGS sequence"/>
</dbReference>
<dbReference type="WBParaSite" id="EVEC_0000377901-mRNA-1">
    <property type="protein sequence ID" value="EVEC_0000377901-mRNA-1"/>
    <property type="gene ID" value="EVEC_0000377901"/>
</dbReference>
<feature type="region of interest" description="Disordered" evidence="1">
    <location>
        <begin position="470"/>
        <end position="489"/>
    </location>
</feature>
<dbReference type="EMBL" id="UXUI01007606">
    <property type="protein sequence ID" value="VDD88344.1"/>
    <property type="molecule type" value="Genomic_DNA"/>
</dbReference>
<dbReference type="AlphaFoldDB" id="A0A0N4V1F4"/>
<feature type="region of interest" description="Disordered" evidence="1">
    <location>
        <begin position="309"/>
        <end position="343"/>
    </location>
</feature>
<evidence type="ECO:0000256" key="1">
    <source>
        <dbReference type="SAM" id="MobiDB-lite"/>
    </source>
</evidence>
<dbReference type="STRING" id="51028.A0A0N4V1F4"/>
<evidence type="ECO:0000313" key="4">
    <source>
        <dbReference type="WBParaSite" id="EVEC_0000377901-mRNA-1"/>
    </source>
</evidence>
<evidence type="ECO:0000313" key="3">
    <source>
        <dbReference type="Proteomes" id="UP000274131"/>
    </source>
</evidence>
<evidence type="ECO:0000313" key="2">
    <source>
        <dbReference type="EMBL" id="VDD88344.1"/>
    </source>
</evidence>
<feature type="compositionally biased region" description="Basic and acidic residues" evidence="1">
    <location>
        <begin position="329"/>
        <end position="338"/>
    </location>
</feature>
<name>A0A0N4V1F4_ENTVE</name>
<reference evidence="2 3" key="2">
    <citation type="submission" date="2018-10" db="EMBL/GenBank/DDBJ databases">
        <authorList>
            <consortium name="Pathogen Informatics"/>
        </authorList>
    </citation>
    <scope>NUCLEOTIDE SEQUENCE [LARGE SCALE GENOMIC DNA]</scope>
</reference>
<reference evidence="4" key="1">
    <citation type="submission" date="2017-02" db="UniProtKB">
        <authorList>
            <consortium name="WormBaseParasite"/>
        </authorList>
    </citation>
    <scope>IDENTIFICATION</scope>
</reference>
<organism evidence="4">
    <name type="scientific">Enterobius vermicularis</name>
    <name type="common">Human pinworm</name>
    <dbReference type="NCBI Taxonomy" id="51028"/>
    <lineage>
        <taxon>Eukaryota</taxon>
        <taxon>Metazoa</taxon>
        <taxon>Ecdysozoa</taxon>
        <taxon>Nematoda</taxon>
        <taxon>Chromadorea</taxon>
        <taxon>Rhabditida</taxon>
        <taxon>Spirurina</taxon>
        <taxon>Oxyuridomorpha</taxon>
        <taxon>Oxyuroidea</taxon>
        <taxon>Oxyuridae</taxon>
        <taxon>Enterobius</taxon>
    </lineage>
</organism>